<comment type="caution">
    <text evidence="4">The sequence shown here is derived from an EMBL/GenBank/DDBJ whole genome shotgun (WGS) entry which is preliminary data.</text>
</comment>
<evidence type="ECO:0000313" key="4">
    <source>
        <dbReference type="EMBL" id="RZU01099.1"/>
    </source>
</evidence>
<name>A0A4Q7VXK0_9BURK</name>
<protein>
    <submittedName>
        <fullName evidence="4">Outer membrane protein OmpA-like peptidoglycan-associated protein</fullName>
    </submittedName>
</protein>
<feature type="chain" id="PRO_5020623387" evidence="2">
    <location>
        <begin position="21"/>
        <end position="169"/>
    </location>
</feature>
<reference evidence="4 5" key="1">
    <citation type="submission" date="2019-02" db="EMBL/GenBank/DDBJ databases">
        <title>Genomic Encyclopedia of Type Strains, Phase IV (KMG-IV): sequencing the most valuable type-strain genomes for metagenomic binning, comparative biology and taxonomic classification.</title>
        <authorList>
            <person name="Goeker M."/>
        </authorList>
    </citation>
    <scope>NUCLEOTIDE SEQUENCE [LARGE SCALE GENOMIC DNA]</scope>
    <source>
        <strain evidence="4 5">DSM 19570</strain>
    </source>
</reference>
<dbReference type="Proteomes" id="UP000293671">
    <property type="component" value="Unassembled WGS sequence"/>
</dbReference>
<keyword evidence="1" id="KW-0472">Membrane</keyword>
<evidence type="ECO:0000259" key="3">
    <source>
        <dbReference type="PROSITE" id="PS51123"/>
    </source>
</evidence>
<dbReference type="PROSITE" id="PS51257">
    <property type="entry name" value="PROKAR_LIPOPROTEIN"/>
    <property type="match status" value="1"/>
</dbReference>
<gene>
    <name evidence="4" type="ORF">EV670_1814</name>
</gene>
<evidence type="ECO:0000256" key="2">
    <source>
        <dbReference type="SAM" id="SignalP"/>
    </source>
</evidence>
<accession>A0A4Q7VXK0</accession>
<dbReference type="InterPro" id="IPR036737">
    <property type="entry name" value="OmpA-like_sf"/>
</dbReference>
<dbReference type="PROSITE" id="PS51123">
    <property type="entry name" value="OMPA_2"/>
    <property type="match status" value="1"/>
</dbReference>
<dbReference type="GO" id="GO:0016020">
    <property type="term" value="C:membrane"/>
    <property type="evidence" value="ECO:0007669"/>
    <property type="project" value="UniProtKB-UniRule"/>
</dbReference>
<dbReference type="SUPFAM" id="SSF103088">
    <property type="entry name" value="OmpA-like"/>
    <property type="match status" value="1"/>
</dbReference>
<keyword evidence="2" id="KW-0732">Signal</keyword>
<dbReference type="Pfam" id="PF00691">
    <property type="entry name" value="OmpA"/>
    <property type="match status" value="1"/>
</dbReference>
<sequence>MTRLPSSLFLLLVAALVVGCATPPAPSPGAPTAPTRPAASGLSPALEAQRLRLTDALAGTPVLVVATDAGQLLVEVPLKFAFDAGRATVKPPLAAVLDQLATGYKPQAQLTELRINAPADDKAATALALQRAQGVRDHLATRGVPANRVVGLGRVERPVVEILISDRPR</sequence>
<dbReference type="OrthoDB" id="9782229at2"/>
<feature type="domain" description="OmpA-like" evidence="3">
    <location>
        <begin position="69"/>
        <end position="169"/>
    </location>
</feature>
<dbReference type="InterPro" id="IPR006665">
    <property type="entry name" value="OmpA-like"/>
</dbReference>
<dbReference type="AlphaFoldDB" id="A0A4Q7VXK0"/>
<feature type="signal peptide" evidence="2">
    <location>
        <begin position="1"/>
        <end position="20"/>
    </location>
</feature>
<organism evidence="4 5">
    <name type="scientific">Rivibacter subsaxonicus</name>
    <dbReference type="NCBI Taxonomy" id="457575"/>
    <lineage>
        <taxon>Bacteria</taxon>
        <taxon>Pseudomonadati</taxon>
        <taxon>Pseudomonadota</taxon>
        <taxon>Betaproteobacteria</taxon>
        <taxon>Burkholderiales</taxon>
        <taxon>Rivibacter</taxon>
    </lineage>
</organism>
<proteinExistence type="predicted"/>
<dbReference type="Gene3D" id="3.30.1330.60">
    <property type="entry name" value="OmpA-like domain"/>
    <property type="match status" value="1"/>
</dbReference>
<evidence type="ECO:0000313" key="5">
    <source>
        <dbReference type="Proteomes" id="UP000293671"/>
    </source>
</evidence>
<keyword evidence="5" id="KW-1185">Reference proteome</keyword>
<dbReference type="EMBL" id="SHKP01000005">
    <property type="protein sequence ID" value="RZU01099.1"/>
    <property type="molecule type" value="Genomic_DNA"/>
</dbReference>
<evidence type="ECO:0000256" key="1">
    <source>
        <dbReference type="PROSITE-ProRule" id="PRU00473"/>
    </source>
</evidence>